<proteinExistence type="predicted"/>
<evidence type="ECO:0000313" key="2">
    <source>
        <dbReference type="EMBL" id="EET90035.1"/>
    </source>
</evidence>
<keyword evidence="1" id="KW-0812">Transmembrane</keyword>
<accession>C7DHD3</accession>
<organism evidence="2 3">
    <name type="scientific">Candidatus Micrarchaeum acidiphilum ARMAN-2</name>
    <dbReference type="NCBI Taxonomy" id="425595"/>
    <lineage>
        <taxon>Archaea</taxon>
        <taxon>Candidatus Micrarchaeota</taxon>
        <taxon>Candidatus Micrarchaeia</taxon>
        <taxon>Candidatus Micrarchaeales</taxon>
        <taxon>Candidatus Micrarchaeaceae</taxon>
        <taxon>Candidatus Micrarchaeum</taxon>
    </lineage>
</organism>
<sequence>MISNSLILWISVPFLGFQVTLYELLFDRFFKKRFDIFNEAIKKYIKGDVNKFIAELKKQNKKKSNTNSIIDAINIRADALSELNNLRAKRYNLTNLAKFSYLLIGASAFFGLLASGVIIQRPFLFSLPVSNVGSVDALDILFMASVLLLFYLGYSFLDLNHLLEKYEKEGTLSEIIAEINEANEE</sequence>
<reference evidence="2 3" key="1">
    <citation type="journal article" date="2009" name="Genome Biol.">
        <title>Community-wide analysis of microbial genome sequence signatures.</title>
        <authorList>
            <person name="Dick G.J."/>
            <person name="Andersson A.F."/>
            <person name="Baker B.J."/>
            <person name="Simmons S.L."/>
            <person name="Thomas B.C."/>
            <person name="Yelton A.P."/>
            <person name="Banfield J.F."/>
        </authorList>
    </citation>
    <scope>NUCLEOTIDE SEQUENCE [LARGE SCALE GENOMIC DNA]</scope>
    <source>
        <strain evidence="2">ARMAN-2</strain>
    </source>
</reference>
<reference evidence="2 3" key="2">
    <citation type="journal article" date="2010" name="Proc. Natl. Acad. Sci. U.S.A.">
        <title>Enigmatic, ultrasmall, uncultivated Archaea.</title>
        <authorList>
            <person name="Baker B.J."/>
            <person name="Comolli L.R."/>
            <person name="Dick G.J."/>
            <person name="Hauser L.J."/>
            <person name="Hyatt D."/>
            <person name="Dill B.D."/>
            <person name="Land M.L."/>
            <person name="Verberkmoes N.C."/>
            <person name="Hettich R.L."/>
            <person name="Banfield J.F."/>
        </authorList>
    </citation>
    <scope>NUCLEOTIDE SEQUENCE [LARGE SCALE GENOMIC DNA]</scope>
    <source>
        <strain evidence="2">ARMAN-2</strain>
    </source>
</reference>
<keyword evidence="1" id="KW-0472">Membrane</keyword>
<feature type="transmembrane region" description="Helical" evidence="1">
    <location>
        <begin position="140"/>
        <end position="157"/>
    </location>
</feature>
<gene>
    <name evidence="2" type="ORF">UNLARM2_1022</name>
</gene>
<feature type="transmembrane region" description="Helical" evidence="1">
    <location>
        <begin position="99"/>
        <end position="120"/>
    </location>
</feature>
<keyword evidence="3" id="KW-1185">Reference proteome</keyword>
<name>C7DHD3_MICA2</name>
<dbReference type="AlphaFoldDB" id="C7DHD3"/>
<feature type="transmembrane region" description="Helical" evidence="1">
    <location>
        <begin position="6"/>
        <end position="26"/>
    </location>
</feature>
<dbReference type="EMBL" id="GG697240">
    <property type="protein sequence ID" value="EET90035.1"/>
    <property type="molecule type" value="Genomic_DNA"/>
</dbReference>
<evidence type="ECO:0000313" key="3">
    <source>
        <dbReference type="Proteomes" id="UP000332487"/>
    </source>
</evidence>
<protein>
    <submittedName>
        <fullName evidence="2">Uncharacterized protein</fullName>
    </submittedName>
</protein>
<evidence type="ECO:0000256" key="1">
    <source>
        <dbReference type="SAM" id="Phobius"/>
    </source>
</evidence>
<dbReference type="Proteomes" id="UP000332487">
    <property type="component" value="Unassembled WGS sequence"/>
</dbReference>
<keyword evidence="1" id="KW-1133">Transmembrane helix</keyword>